<comment type="caution">
    <text evidence="2">The sequence shown here is derived from an EMBL/GenBank/DDBJ whole genome shotgun (WGS) entry which is preliminary data.</text>
</comment>
<reference evidence="2" key="1">
    <citation type="submission" date="2023-06" db="EMBL/GenBank/DDBJ databases">
        <authorList>
            <consortium name="Lawrence Berkeley National Laboratory"/>
            <person name="Ahrendt S."/>
            <person name="Sahu N."/>
            <person name="Indic B."/>
            <person name="Wong-Bajracharya J."/>
            <person name="Merenyi Z."/>
            <person name="Ke H.-M."/>
            <person name="Monk M."/>
            <person name="Kocsube S."/>
            <person name="Drula E."/>
            <person name="Lipzen A."/>
            <person name="Balint B."/>
            <person name="Henrissat B."/>
            <person name="Andreopoulos B."/>
            <person name="Martin F.M."/>
            <person name="Harder C.B."/>
            <person name="Rigling D."/>
            <person name="Ford K.L."/>
            <person name="Foster G.D."/>
            <person name="Pangilinan J."/>
            <person name="Papanicolaou A."/>
            <person name="Barry K."/>
            <person name="LaButti K."/>
            <person name="Viragh M."/>
            <person name="Koriabine M."/>
            <person name="Yan M."/>
            <person name="Riley R."/>
            <person name="Champramary S."/>
            <person name="Plett K.L."/>
            <person name="Tsai I.J."/>
            <person name="Slot J."/>
            <person name="Sipos G."/>
            <person name="Plett J."/>
            <person name="Nagy L.G."/>
            <person name="Grigoriev I.V."/>
        </authorList>
    </citation>
    <scope>NUCLEOTIDE SEQUENCE</scope>
    <source>
        <strain evidence="2">CCBAS 213</strain>
    </source>
</reference>
<dbReference type="EMBL" id="JAUEPS010000013">
    <property type="protein sequence ID" value="KAK0460240.1"/>
    <property type="molecule type" value="Genomic_DNA"/>
</dbReference>
<keyword evidence="3" id="KW-1185">Reference proteome</keyword>
<organism evidence="2 3">
    <name type="scientific">Armillaria tabescens</name>
    <name type="common">Ringless honey mushroom</name>
    <name type="synonym">Agaricus tabescens</name>
    <dbReference type="NCBI Taxonomy" id="1929756"/>
    <lineage>
        <taxon>Eukaryota</taxon>
        <taxon>Fungi</taxon>
        <taxon>Dikarya</taxon>
        <taxon>Basidiomycota</taxon>
        <taxon>Agaricomycotina</taxon>
        <taxon>Agaricomycetes</taxon>
        <taxon>Agaricomycetidae</taxon>
        <taxon>Agaricales</taxon>
        <taxon>Marasmiineae</taxon>
        <taxon>Physalacriaceae</taxon>
        <taxon>Desarmillaria</taxon>
    </lineage>
</organism>
<accession>A0AA39KFP3</accession>
<feature type="compositionally biased region" description="Polar residues" evidence="1">
    <location>
        <begin position="1"/>
        <end position="15"/>
    </location>
</feature>
<name>A0AA39KFP3_ARMTA</name>
<evidence type="ECO:0008006" key="4">
    <source>
        <dbReference type="Google" id="ProtNLM"/>
    </source>
</evidence>
<dbReference type="GeneID" id="85353080"/>
<evidence type="ECO:0000256" key="1">
    <source>
        <dbReference type="SAM" id="MobiDB-lite"/>
    </source>
</evidence>
<gene>
    <name evidence="2" type="ORF">EV420DRAFT_1478757</name>
</gene>
<evidence type="ECO:0000313" key="2">
    <source>
        <dbReference type="EMBL" id="KAK0460240.1"/>
    </source>
</evidence>
<dbReference type="Proteomes" id="UP001175211">
    <property type="component" value="Unassembled WGS sequence"/>
</dbReference>
<feature type="region of interest" description="Disordered" evidence="1">
    <location>
        <begin position="1"/>
        <end position="52"/>
    </location>
</feature>
<dbReference type="RefSeq" id="XP_060332366.1">
    <property type="nucleotide sequence ID" value="XM_060469532.1"/>
</dbReference>
<dbReference type="InterPro" id="IPR041078">
    <property type="entry name" value="Plavaka"/>
</dbReference>
<proteinExistence type="predicted"/>
<protein>
    <recommendedName>
        <fullName evidence="4">CxC2-like cysteine cluster KDZ transposase-associated domain-containing protein</fullName>
    </recommendedName>
</protein>
<dbReference type="Pfam" id="PF18759">
    <property type="entry name" value="Plavaka"/>
    <property type="match status" value="1"/>
</dbReference>
<evidence type="ECO:0000313" key="3">
    <source>
        <dbReference type="Proteomes" id="UP001175211"/>
    </source>
</evidence>
<sequence>MAQTFDIPPSTSKPSSDFGPIPNPGELHAFPDTSADNSPVAPPPKKTHVKDVEDEDDIVGPQEHFIQDFPWLAGDPIVERGKLPPFFELFRHQKVENGEAMWAPFSSRDEWELARWLMCSSISQKEIDSFLKLESIKNNVNPSFGNKRKLFQTIDKLPTGPEWTCEVFKIHGDLLNNEGMPQTEEIELWKHDPVACIRELMGDAQFKEHMRYAPERVYTDEMGTSRVYSEMATADWWWQIQKLLPKGVTIAPVILASDKTQLSHFSGDKSTWPVYLTIGNIDKDIRRKPSEHATVLIGYLPVSKLECFSKKQRSVESYQLFHTCMRSLLAPLIEAGKNGVEMLCTDGQTRLIYPILAAYGADYPEQCLIGCSMENRCPKCKEKAGELGDPVYSLMRDPKETVEVLKQASAGLEPQEFTDWGLQPVNPFWVDLPHCNIFQCFTPDILHQLHKGVFKDHVIKWATTVVNVDGPEHQIDGLQKAEVDCRFQAMTRHPSLRHFKKGISLISQWTGNEYKNMEKVFLSIMAGCVDEEVMKCIRAVLDFIYFAHYEEHTTESLKKLEDSWHTFHKHKEIFIDQGIRDHFNIPKIHSMYHYASMIHSHGSAGGYNMEASERLHIDYVKIAYNALNKKGYVKQMTAWMRRCEAVEKFQRFLQYAIDEYTEPEREDEVDGEEVDMDIDGSIDSHAGNDREYISHINPTTTLNNHYHDDNDDNANSKDNITTISQLEYGESTCFIPKTLSYTNVSLDDLQTKFGASEFVHAMEAFLHKHGLFSMDYWDAEPATYSVYKRFCVSIPPVPEVSQLATTDAVRATLPEPARGHKKATPGYFDTVLARKDLPEKGITDLDLLGPKGLHVAQIHAIFDLPPELGEFRHTFAYVEWFTPLCKVDELTRMFKVQYSTI</sequence>
<dbReference type="AlphaFoldDB" id="A0AA39KFP3"/>